<dbReference type="InterPro" id="IPR058205">
    <property type="entry name" value="D-LDH-like"/>
</dbReference>
<dbReference type="STRING" id="651662.SAMN04488069_10915"/>
<evidence type="ECO:0000313" key="2">
    <source>
        <dbReference type="EMBL" id="SDY47647.1"/>
    </source>
</evidence>
<dbReference type="RefSeq" id="WP_092741096.1">
    <property type="nucleotide sequence ID" value="NZ_FNOV01000009.1"/>
</dbReference>
<dbReference type="Gene3D" id="3.40.50.720">
    <property type="entry name" value="NAD(P)-binding Rossmann-like Domain"/>
    <property type="match status" value="2"/>
</dbReference>
<name>A0A1H3K613_9BACT</name>
<keyword evidence="1" id="KW-0520">NAD</keyword>
<protein>
    <submittedName>
        <fullName evidence="2">D-lactate dehydrogenase</fullName>
    </submittedName>
</protein>
<gene>
    <name evidence="2" type="ORF">SAMN04488069_10915</name>
</gene>
<dbReference type="PANTHER" id="PTHR43026">
    <property type="entry name" value="2-HYDROXYACID DEHYDROGENASE HOMOLOG 1-RELATED"/>
    <property type="match status" value="1"/>
</dbReference>
<reference evidence="3" key="1">
    <citation type="submission" date="2016-10" db="EMBL/GenBank/DDBJ databases">
        <authorList>
            <person name="Varghese N."/>
            <person name="Submissions S."/>
        </authorList>
    </citation>
    <scope>NUCLEOTIDE SEQUENCE [LARGE SCALE GENOMIC DNA]</scope>
    <source>
        <strain evidence="3">CGMCC 1.8975</strain>
    </source>
</reference>
<dbReference type="EMBL" id="FNOV01000009">
    <property type="protein sequence ID" value="SDY47647.1"/>
    <property type="molecule type" value="Genomic_DNA"/>
</dbReference>
<evidence type="ECO:0000313" key="3">
    <source>
        <dbReference type="Proteomes" id="UP000199249"/>
    </source>
</evidence>
<evidence type="ECO:0000256" key="1">
    <source>
        <dbReference type="ARBA" id="ARBA00023027"/>
    </source>
</evidence>
<dbReference type="PANTHER" id="PTHR43026:SF1">
    <property type="entry name" value="2-HYDROXYACID DEHYDROGENASE HOMOLOG 1-RELATED"/>
    <property type="match status" value="1"/>
</dbReference>
<organism evidence="2 3">
    <name type="scientific">Hymenobacter psychrophilus</name>
    <dbReference type="NCBI Taxonomy" id="651662"/>
    <lineage>
        <taxon>Bacteria</taxon>
        <taxon>Pseudomonadati</taxon>
        <taxon>Bacteroidota</taxon>
        <taxon>Cytophagia</taxon>
        <taxon>Cytophagales</taxon>
        <taxon>Hymenobacteraceae</taxon>
        <taxon>Hymenobacter</taxon>
    </lineage>
</organism>
<dbReference type="AlphaFoldDB" id="A0A1H3K613"/>
<proteinExistence type="predicted"/>
<dbReference type="GO" id="GO:0008720">
    <property type="term" value="F:D-lactate dehydrogenase (NAD+) activity"/>
    <property type="evidence" value="ECO:0007669"/>
    <property type="project" value="TreeGrafter"/>
</dbReference>
<dbReference type="OrthoDB" id="1522997at2"/>
<accession>A0A1H3K613</accession>
<sequence>MPLAELCATADTILLHASPLTPASRASTGHLGYLGLDVCEHEKGLFFHDHSAHPPADPVLAAPNVLLTGHQAFLTRGALASIAAATCASLAAWQRTEAGPHEL</sequence>
<keyword evidence="3" id="KW-1185">Reference proteome</keyword>
<dbReference type="Proteomes" id="UP000199249">
    <property type="component" value="Unassembled WGS sequence"/>
</dbReference>